<dbReference type="OrthoDB" id="66881at2759"/>
<reference evidence="2" key="1">
    <citation type="submission" date="2021-02" db="EMBL/GenBank/DDBJ databases">
        <authorList>
            <person name="Bekaert M."/>
        </authorList>
    </citation>
    <scope>NUCLEOTIDE SEQUENCE</scope>
    <source>
        <strain evidence="2">IoA-00</strain>
    </source>
</reference>
<dbReference type="AlphaFoldDB" id="A0A7R8H2U7"/>
<organism evidence="2 3">
    <name type="scientific">Lepeophtheirus salmonis</name>
    <name type="common">Salmon louse</name>
    <name type="synonym">Caligus salmonis</name>
    <dbReference type="NCBI Taxonomy" id="72036"/>
    <lineage>
        <taxon>Eukaryota</taxon>
        <taxon>Metazoa</taxon>
        <taxon>Ecdysozoa</taxon>
        <taxon>Arthropoda</taxon>
        <taxon>Crustacea</taxon>
        <taxon>Multicrustacea</taxon>
        <taxon>Hexanauplia</taxon>
        <taxon>Copepoda</taxon>
        <taxon>Siphonostomatoida</taxon>
        <taxon>Caligidae</taxon>
        <taxon>Lepeophtheirus</taxon>
    </lineage>
</organism>
<keyword evidence="3" id="KW-1185">Reference proteome</keyword>
<sequence length="114" mass="12689">MCSVIEIKNSEEYYIHYKSPESMEKSKSKKEMGIKNEEEVTSDRGSSMSEDSSSKLEDNNGGPPPLEMMDSGTQVDMGLEEGGSGEGRGLLIEKPKSKLKKWSYTNGIVQEILY</sequence>
<name>A0A7R8H2U7_LEPSM</name>
<gene>
    <name evidence="2" type="ORF">LSAA_4199</name>
</gene>
<evidence type="ECO:0000256" key="1">
    <source>
        <dbReference type="SAM" id="MobiDB-lite"/>
    </source>
</evidence>
<evidence type="ECO:0000313" key="2">
    <source>
        <dbReference type="EMBL" id="CAF2829978.1"/>
    </source>
</evidence>
<feature type="compositionally biased region" description="Basic and acidic residues" evidence="1">
    <location>
        <begin position="18"/>
        <end position="42"/>
    </location>
</feature>
<feature type="region of interest" description="Disordered" evidence="1">
    <location>
        <begin position="18"/>
        <end position="90"/>
    </location>
</feature>
<dbReference type="Proteomes" id="UP000675881">
    <property type="component" value="Chromosome 13"/>
</dbReference>
<proteinExistence type="predicted"/>
<accession>A0A7R8H2U7</accession>
<protein>
    <submittedName>
        <fullName evidence="2">(salmon louse) hypothetical protein</fullName>
    </submittedName>
</protein>
<evidence type="ECO:0000313" key="3">
    <source>
        <dbReference type="Proteomes" id="UP000675881"/>
    </source>
</evidence>
<dbReference type="EMBL" id="HG994592">
    <property type="protein sequence ID" value="CAF2829978.1"/>
    <property type="molecule type" value="Genomic_DNA"/>
</dbReference>